<proteinExistence type="inferred from homology"/>
<sequence length="374" mass="42288">MPFLFSIKTVASKIRAKGRKHKPNEPNSQKPDSQQDQPSLVPQLPPLNAVHLPRVLPEHQSALADQGWTKITYDDPHERDELYSSSKALFRASKAFFDLPASQKQAFKTKAGSEEGWSHVEGEKEFITLRTLENTPLELKGAAAEFWRIVGSLMDELIGRISESVGLPPEALDAYSKPCNTLGLEKTATMLRLFRYEGFEKDKPKVVAEPHRDLGMLSLVIGDTPGLEVWDGHAKMYFPIERTFTTPAASVLVGRQIERLTNFRYRSGGHLVRSYPDTGRQEEMDGIIRRYRYSAVFVLRAHYPLIINTDELTTAITGPFWTPLVGITGEEFFRGIQRSHFNINTGLDERNKQRIDLAKKKAQEASQPEVDQKV</sequence>
<dbReference type="SUPFAM" id="SSF51197">
    <property type="entry name" value="Clavaminate synthase-like"/>
    <property type="match status" value="1"/>
</dbReference>
<dbReference type="EMBL" id="QGMK01000501">
    <property type="protein sequence ID" value="TVY81326.1"/>
    <property type="molecule type" value="Genomic_DNA"/>
</dbReference>
<feature type="compositionally biased region" description="Low complexity" evidence="2">
    <location>
        <begin position="28"/>
        <end position="39"/>
    </location>
</feature>
<dbReference type="Gene3D" id="2.60.120.330">
    <property type="entry name" value="B-lactam Antibiotic, Isopenicillin N Synthase, Chain"/>
    <property type="match status" value="1"/>
</dbReference>
<dbReference type="Proteomes" id="UP000469558">
    <property type="component" value="Unassembled WGS sequence"/>
</dbReference>
<organism evidence="4 5">
    <name type="scientific">Lachnellula suecica</name>
    <dbReference type="NCBI Taxonomy" id="602035"/>
    <lineage>
        <taxon>Eukaryota</taxon>
        <taxon>Fungi</taxon>
        <taxon>Dikarya</taxon>
        <taxon>Ascomycota</taxon>
        <taxon>Pezizomycotina</taxon>
        <taxon>Leotiomycetes</taxon>
        <taxon>Helotiales</taxon>
        <taxon>Lachnaceae</taxon>
        <taxon>Lachnellula</taxon>
    </lineage>
</organism>
<comment type="caution">
    <text evidence="4">The sequence shown here is derived from an EMBL/GenBank/DDBJ whole genome shotgun (WGS) entry which is preliminary data.</text>
</comment>
<dbReference type="PANTHER" id="PTHR47990">
    <property type="entry name" value="2-OXOGLUTARATE (2OG) AND FE(II)-DEPENDENT OXYGENASE SUPERFAMILY PROTEIN-RELATED"/>
    <property type="match status" value="1"/>
</dbReference>
<dbReference type="InterPro" id="IPR027443">
    <property type="entry name" value="IPNS-like_sf"/>
</dbReference>
<protein>
    <recommendedName>
        <fullName evidence="3">Isopenicillin N synthase-like Fe(2+) 2OG dioxygenase domain-containing protein</fullName>
    </recommendedName>
</protein>
<dbReference type="AlphaFoldDB" id="A0A8T9C7I1"/>
<dbReference type="Pfam" id="PF03171">
    <property type="entry name" value="2OG-FeII_Oxy"/>
    <property type="match status" value="1"/>
</dbReference>
<name>A0A8T9C7I1_9HELO</name>
<reference evidence="4 5" key="1">
    <citation type="submission" date="2018-05" db="EMBL/GenBank/DDBJ databases">
        <title>Genome sequencing and assembly of the regulated plant pathogen Lachnellula willkommii and related sister species for the development of diagnostic species identification markers.</title>
        <authorList>
            <person name="Giroux E."/>
            <person name="Bilodeau G."/>
        </authorList>
    </citation>
    <scope>NUCLEOTIDE SEQUENCE [LARGE SCALE GENOMIC DNA]</scope>
    <source>
        <strain evidence="4 5">CBS 268.59</strain>
    </source>
</reference>
<dbReference type="InterPro" id="IPR050231">
    <property type="entry name" value="Iron_ascorbate_oxido_reductase"/>
</dbReference>
<evidence type="ECO:0000259" key="3">
    <source>
        <dbReference type="Pfam" id="PF03171"/>
    </source>
</evidence>
<evidence type="ECO:0000313" key="4">
    <source>
        <dbReference type="EMBL" id="TVY81326.1"/>
    </source>
</evidence>
<evidence type="ECO:0000256" key="1">
    <source>
        <dbReference type="ARBA" id="ARBA00008056"/>
    </source>
</evidence>
<feature type="domain" description="Isopenicillin N synthase-like Fe(2+) 2OG dioxygenase" evidence="3">
    <location>
        <begin position="193"/>
        <end position="299"/>
    </location>
</feature>
<evidence type="ECO:0000313" key="5">
    <source>
        <dbReference type="Proteomes" id="UP000469558"/>
    </source>
</evidence>
<keyword evidence="5" id="KW-1185">Reference proteome</keyword>
<comment type="similarity">
    <text evidence="1">Belongs to the iron/ascorbate-dependent oxidoreductase family.</text>
</comment>
<evidence type="ECO:0000256" key="2">
    <source>
        <dbReference type="SAM" id="MobiDB-lite"/>
    </source>
</evidence>
<dbReference type="InterPro" id="IPR044861">
    <property type="entry name" value="IPNS-like_FE2OG_OXY"/>
</dbReference>
<accession>A0A8T9C7I1</accession>
<gene>
    <name evidence="4" type="ORF">LSUE1_G001179</name>
</gene>
<feature type="region of interest" description="Disordered" evidence="2">
    <location>
        <begin position="14"/>
        <end position="45"/>
    </location>
</feature>
<dbReference type="OrthoDB" id="288590at2759"/>